<proteinExistence type="predicted"/>
<dbReference type="Pfam" id="PF13302">
    <property type="entry name" value="Acetyltransf_3"/>
    <property type="match status" value="1"/>
</dbReference>
<dbReference type="InterPro" id="IPR011008">
    <property type="entry name" value="Dimeric_a/b-barrel"/>
</dbReference>
<feature type="domain" description="N-acetyltransferase" evidence="1">
    <location>
        <begin position="3"/>
        <end position="165"/>
    </location>
</feature>
<dbReference type="Proteomes" id="UP000183203">
    <property type="component" value="Unassembled WGS sequence"/>
</dbReference>
<dbReference type="SUPFAM" id="SSF54909">
    <property type="entry name" value="Dimeric alpha+beta barrel"/>
    <property type="match status" value="1"/>
</dbReference>
<dbReference type="InterPro" id="IPR000182">
    <property type="entry name" value="GNAT_dom"/>
</dbReference>
<evidence type="ECO:0000313" key="2">
    <source>
        <dbReference type="EMBL" id="SDC54200.1"/>
    </source>
</evidence>
<dbReference type="InterPro" id="IPR016181">
    <property type="entry name" value="Acyl_CoA_acyltransferase"/>
</dbReference>
<protein>
    <submittedName>
        <fullName evidence="2">Protein N-acetyltransferase, RimJ/RimL family</fullName>
    </submittedName>
</protein>
<name>A0A1G6MFE1_9MICO</name>
<dbReference type="OrthoDB" id="9799321at2"/>
<dbReference type="InterPro" id="IPR007138">
    <property type="entry name" value="ABM_dom"/>
</dbReference>
<dbReference type="AlphaFoldDB" id="A0A1G6MFE1"/>
<dbReference type="RefSeq" id="WP_074615923.1">
    <property type="nucleotide sequence ID" value="NZ_FMYG01000005.1"/>
</dbReference>
<gene>
    <name evidence="2" type="ORF">SAMN05216418_2494</name>
</gene>
<dbReference type="GO" id="GO:0016747">
    <property type="term" value="F:acyltransferase activity, transferring groups other than amino-acyl groups"/>
    <property type="evidence" value="ECO:0007669"/>
    <property type="project" value="InterPro"/>
</dbReference>
<keyword evidence="2" id="KW-0808">Transferase</keyword>
<dbReference type="Pfam" id="PF03992">
    <property type="entry name" value="ABM"/>
    <property type="match status" value="1"/>
</dbReference>
<evidence type="ECO:0000313" key="3">
    <source>
        <dbReference type="Proteomes" id="UP000183203"/>
    </source>
</evidence>
<dbReference type="Gene3D" id="3.30.70.100">
    <property type="match status" value="1"/>
</dbReference>
<dbReference type="PROSITE" id="PS51186">
    <property type="entry name" value="GNAT"/>
    <property type="match status" value="1"/>
</dbReference>
<accession>A0A1G6MFE1</accession>
<dbReference type="SUPFAM" id="SSF55729">
    <property type="entry name" value="Acyl-CoA N-acyltransferases (Nat)"/>
    <property type="match status" value="1"/>
</dbReference>
<dbReference type="Gene3D" id="3.40.630.30">
    <property type="match status" value="1"/>
</dbReference>
<sequence length="277" mass="31209">MSLTITRIDPTGRDRDELLSFLTAEEFPFHVRRRPTTAQVTADIDAGAWGGDDVEAFWLDDDEWGRVGLMRLHDLGDPTAMIDLRLAQRWRGHGIGTQALALATDRVFRTRPSVVRLEGQTREDNAAMRRTFDKSGWVHEAYYRDGWPVEGGTPLASVAYSVLRRDWLSGVTTPVPRETEVTLSGELVCADEQEASRVRRLLTEHIALTRSEPGCIAFDVTPTADPLIWRVDERFIDEAAFDAHQRRVAASTWGLQTAGVERRYVVRGRVAGRGRRP</sequence>
<dbReference type="EMBL" id="FMYG01000005">
    <property type="protein sequence ID" value="SDC54200.1"/>
    <property type="molecule type" value="Genomic_DNA"/>
</dbReference>
<evidence type="ECO:0000259" key="1">
    <source>
        <dbReference type="PROSITE" id="PS51186"/>
    </source>
</evidence>
<organism evidence="2 3">
    <name type="scientific">Microbacterium enclense</name>
    <dbReference type="NCBI Taxonomy" id="993073"/>
    <lineage>
        <taxon>Bacteria</taxon>
        <taxon>Bacillati</taxon>
        <taxon>Actinomycetota</taxon>
        <taxon>Actinomycetes</taxon>
        <taxon>Micrococcales</taxon>
        <taxon>Microbacteriaceae</taxon>
        <taxon>Microbacterium</taxon>
    </lineage>
</organism>
<reference evidence="2 3" key="1">
    <citation type="submission" date="2016-09" db="EMBL/GenBank/DDBJ databases">
        <authorList>
            <person name="Capua I."/>
            <person name="De Benedictis P."/>
            <person name="Joannis T."/>
            <person name="Lombin L.H."/>
            <person name="Cattoli G."/>
        </authorList>
    </citation>
    <scope>NUCLEOTIDE SEQUENCE [LARGE SCALE GENOMIC DNA]</scope>
    <source>
        <strain evidence="2 3">NIO-1002</strain>
    </source>
</reference>